<proteinExistence type="predicted"/>
<evidence type="ECO:0000313" key="2">
    <source>
        <dbReference type="EMBL" id="MBS9533510.1"/>
    </source>
</evidence>
<feature type="domain" description="SIS" evidence="1">
    <location>
        <begin position="53"/>
        <end position="213"/>
    </location>
</feature>
<dbReference type="RefSeq" id="WP_214092394.1">
    <property type="nucleotide sequence ID" value="NZ_JAHCLR010000012.1"/>
</dbReference>
<evidence type="ECO:0000313" key="3">
    <source>
        <dbReference type="Proteomes" id="UP001519535"/>
    </source>
</evidence>
<evidence type="ECO:0000259" key="1">
    <source>
        <dbReference type="PROSITE" id="PS51464"/>
    </source>
</evidence>
<organism evidence="2 3">
    <name type="scientific">Mycolicibacter acidiphilus</name>
    <dbReference type="NCBI Taxonomy" id="2835306"/>
    <lineage>
        <taxon>Bacteria</taxon>
        <taxon>Bacillati</taxon>
        <taxon>Actinomycetota</taxon>
        <taxon>Actinomycetes</taxon>
        <taxon>Mycobacteriales</taxon>
        <taxon>Mycobacteriaceae</taxon>
        <taxon>Mycolicibacter</taxon>
    </lineage>
</organism>
<dbReference type="InterPro" id="IPR046348">
    <property type="entry name" value="SIS_dom_sf"/>
</dbReference>
<dbReference type="SUPFAM" id="SSF53697">
    <property type="entry name" value="SIS domain"/>
    <property type="match status" value="1"/>
</dbReference>
<dbReference type="Proteomes" id="UP001519535">
    <property type="component" value="Unassembled WGS sequence"/>
</dbReference>
<dbReference type="Gene3D" id="3.40.50.10490">
    <property type="entry name" value="Glucose-6-phosphate isomerase like protein, domain 1"/>
    <property type="match status" value="1"/>
</dbReference>
<dbReference type="PROSITE" id="PS51464">
    <property type="entry name" value="SIS"/>
    <property type="match status" value="1"/>
</dbReference>
<dbReference type="PANTHER" id="PTHR30390">
    <property type="entry name" value="SEDOHEPTULOSE 7-PHOSPHATE ISOMERASE / DNAA INITIATOR-ASSOCIATING FACTOR FOR REPLICATION INITIATION"/>
    <property type="match status" value="1"/>
</dbReference>
<dbReference type="PANTHER" id="PTHR30390:SF7">
    <property type="entry name" value="PHOSPHOHEPTOSE ISOMERASE"/>
    <property type="match status" value="1"/>
</dbReference>
<protein>
    <submittedName>
        <fullName evidence="2">SIS domain-containing protein</fullName>
    </submittedName>
</protein>
<dbReference type="EMBL" id="JAHCLR010000012">
    <property type="protein sequence ID" value="MBS9533510.1"/>
    <property type="molecule type" value="Genomic_DNA"/>
</dbReference>
<dbReference type="Pfam" id="PF13580">
    <property type="entry name" value="SIS_2"/>
    <property type="match status" value="1"/>
</dbReference>
<dbReference type="InterPro" id="IPR050099">
    <property type="entry name" value="SIS_GmhA/DiaA_subfam"/>
</dbReference>
<keyword evidence="3" id="KW-1185">Reference proteome</keyword>
<dbReference type="CDD" id="cd05006">
    <property type="entry name" value="SIS_GmhA"/>
    <property type="match status" value="1"/>
</dbReference>
<sequence length="218" mass="23116">MTVHGLHLQDGALPRSAMARVVIDTMTATRNNIDALRADETFADSVVDAATLLAEALRAEQKVLVCGNGGSLCDAMHFAEELSGNFRLPRPALSAIALADAAHLTAVGNDFSYDQVFARGVEAHGRCGDVLVTLSTSGNSPNVLAAVQRAKEKRISTIGLVGRADSPLAAAVDVPIVTGTQTKWADRVQELHIIVIHTLIELVEATLFESDQAEMHLA</sequence>
<comment type="caution">
    <text evidence="2">The sequence shown here is derived from an EMBL/GenBank/DDBJ whole genome shotgun (WGS) entry which is preliminary data.</text>
</comment>
<dbReference type="InterPro" id="IPR035461">
    <property type="entry name" value="GmhA/DiaA"/>
</dbReference>
<name>A0ABS5RGV4_9MYCO</name>
<accession>A0ABS5RGV4</accession>
<gene>
    <name evidence="2" type="ORF">KIH27_07905</name>
</gene>
<dbReference type="InterPro" id="IPR001347">
    <property type="entry name" value="SIS_dom"/>
</dbReference>
<reference evidence="2 3" key="1">
    <citation type="submission" date="2021-05" db="EMBL/GenBank/DDBJ databases">
        <title>Mycobacterium acidophilum sp. nov., an extremely acid-tolerant member of the genus Mycobacterium.</title>
        <authorList>
            <person name="Xia J."/>
        </authorList>
    </citation>
    <scope>NUCLEOTIDE SEQUENCE [LARGE SCALE GENOMIC DNA]</scope>
    <source>
        <strain evidence="2 3">M1</strain>
    </source>
</reference>